<dbReference type="AlphaFoldDB" id="A0A4C1TI23"/>
<dbReference type="EMBL" id="BGZK01000059">
    <property type="protein sequence ID" value="GBP13826.1"/>
    <property type="molecule type" value="Genomic_DNA"/>
</dbReference>
<evidence type="ECO:0000313" key="1">
    <source>
        <dbReference type="EMBL" id="GBP13826.1"/>
    </source>
</evidence>
<gene>
    <name evidence="1" type="ORF">EVAR_8040_1</name>
</gene>
<name>A0A4C1TI23_EUMVA</name>
<sequence length="91" mass="10459">MGRLDWRNTTLSLNRDRREVTVSAVSFSEWRVPVAHFLLSPHKLPPSAPHPSPSAHSFLHQISYAYPRGRQRTCDSSRIASFHERQGPRIL</sequence>
<organism evidence="1 2">
    <name type="scientific">Eumeta variegata</name>
    <name type="common">Bagworm moth</name>
    <name type="synonym">Eumeta japonica</name>
    <dbReference type="NCBI Taxonomy" id="151549"/>
    <lineage>
        <taxon>Eukaryota</taxon>
        <taxon>Metazoa</taxon>
        <taxon>Ecdysozoa</taxon>
        <taxon>Arthropoda</taxon>
        <taxon>Hexapoda</taxon>
        <taxon>Insecta</taxon>
        <taxon>Pterygota</taxon>
        <taxon>Neoptera</taxon>
        <taxon>Endopterygota</taxon>
        <taxon>Lepidoptera</taxon>
        <taxon>Glossata</taxon>
        <taxon>Ditrysia</taxon>
        <taxon>Tineoidea</taxon>
        <taxon>Psychidae</taxon>
        <taxon>Oiketicinae</taxon>
        <taxon>Eumeta</taxon>
    </lineage>
</organism>
<reference evidence="1 2" key="1">
    <citation type="journal article" date="2019" name="Commun. Biol.">
        <title>The bagworm genome reveals a unique fibroin gene that provides high tensile strength.</title>
        <authorList>
            <person name="Kono N."/>
            <person name="Nakamura H."/>
            <person name="Ohtoshi R."/>
            <person name="Tomita M."/>
            <person name="Numata K."/>
            <person name="Arakawa K."/>
        </authorList>
    </citation>
    <scope>NUCLEOTIDE SEQUENCE [LARGE SCALE GENOMIC DNA]</scope>
</reference>
<keyword evidence="2" id="KW-1185">Reference proteome</keyword>
<proteinExistence type="predicted"/>
<dbReference type="Proteomes" id="UP000299102">
    <property type="component" value="Unassembled WGS sequence"/>
</dbReference>
<comment type="caution">
    <text evidence="1">The sequence shown here is derived from an EMBL/GenBank/DDBJ whole genome shotgun (WGS) entry which is preliminary data.</text>
</comment>
<accession>A0A4C1TI23</accession>
<protein>
    <submittedName>
        <fullName evidence="1">Uncharacterized protein</fullName>
    </submittedName>
</protein>
<evidence type="ECO:0000313" key="2">
    <source>
        <dbReference type="Proteomes" id="UP000299102"/>
    </source>
</evidence>